<accession>A0A0E9X1X5</accession>
<name>A0A0E9X1X5_ANGAN</name>
<evidence type="ECO:0000313" key="1">
    <source>
        <dbReference type="EMBL" id="JAH96584.1"/>
    </source>
</evidence>
<protein>
    <submittedName>
        <fullName evidence="1">Uncharacterized protein</fullName>
    </submittedName>
</protein>
<organism evidence="1">
    <name type="scientific">Anguilla anguilla</name>
    <name type="common">European freshwater eel</name>
    <name type="synonym">Muraena anguilla</name>
    <dbReference type="NCBI Taxonomy" id="7936"/>
    <lineage>
        <taxon>Eukaryota</taxon>
        <taxon>Metazoa</taxon>
        <taxon>Chordata</taxon>
        <taxon>Craniata</taxon>
        <taxon>Vertebrata</taxon>
        <taxon>Euteleostomi</taxon>
        <taxon>Actinopterygii</taxon>
        <taxon>Neopterygii</taxon>
        <taxon>Teleostei</taxon>
        <taxon>Anguilliformes</taxon>
        <taxon>Anguillidae</taxon>
        <taxon>Anguilla</taxon>
    </lineage>
</organism>
<sequence length="86" mass="9875">MLFSKTESMVNQKGKLPTTENILNKLHATHSIYYSHTALLKKLKTLDGEGRENEPYITLTLLIHFVINTFHANIKQYVFITTNISP</sequence>
<dbReference type="AlphaFoldDB" id="A0A0E9X1X5"/>
<dbReference type="EMBL" id="GBXM01011993">
    <property type="protein sequence ID" value="JAH96584.1"/>
    <property type="molecule type" value="Transcribed_RNA"/>
</dbReference>
<reference evidence="1" key="1">
    <citation type="submission" date="2014-11" db="EMBL/GenBank/DDBJ databases">
        <authorList>
            <person name="Amaro Gonzalez C."/>
        </authorList>
    </citation>
    <scope>NUCLEOTIDE SEQUENCE</scope>
</reference>
<reference evidence="1" key="2">
    <citation type="journal article" date="2015" name="Fish Shellfish Immunol.">
        <title>Early steps in the European eel (Anguilla anguilla)-Vibrio vulnificus interaction in the gills: Role of the RtxA13 toxin.</title>
        <authorList>
            <person name="Callol A."/>
            <person name="Pajuelo D."/>
            <person name="Ebbesson L."/>
            <person name="Teles M."/>
            <person name="MacKenzie S."/>
            <person name="Amaro C."/>
        </authorList>
    </citation>
    <scope>NUCLEOTIDE SEQUENCE</scope>
</reference>
<proteinExistence type="predicted"/>